<organism evidence="1">
    <name type="scientific">Serratia fonticola</name>
    <dbReference type="NCBI Taxonomy" id="47917"/>
    <lineage>
        <taxon>Bacteria</taxon>
        <taxon>Pseudomonadati</taxon>
        <taxon>Pseudomonadota</taxon>
        <taxon>Gammaproteobacteria</taxon>
        <taxon>Enterobacterales</taxon>
        <taxon>Yersiniaceae</taxon>
        <taxon>Serratia</taxon>
    </lineage>
</organism>
<reference evidence="1" key="1">
    <citation type="submission" date="2019-05" db="EMBL/GenBank/DDBJ databases">
        <authorList>
            <consortium name="Pathogen Informatics"/>
        </authorList>
    </citation>
    <scope>NUCLEOTIDE SEQUENCE [LARGE SCALE GENOMIC DNA]</scope>
    <source>
        <strain evidence="1">NCTC12965</strain>
    </source>
</reference>
<accession>A0A4V6KUF7</accession>
<name>A0A4V6KUF7_SERFO</name>
<evidence type="ECO:0000313" key="1">
    <source>
        <dbReference type="EMBL" id="VTR48538.1"/>
    </source>
</evidence>
<dbReference type="EMBL" id="CABEEZ010000118">
    <property type="protein sequence ID" value="VTR48538.1"/>
    <property type="molecule type" value="Genomic_DNA"/>
</dbReference>
<proteinExistence type="predicted"/>
<protein>
    <submittedName>
        <fullName evidence="1">Uncharacterized protein</fullName>
    </submittedName>
</protein>
<dbReference type="AlphaFoldDB" id="A0A4V6KUF7"/>
<sequence>MNDKMNGKLGFAMVNLQVTETECMGKQDHYDASIALNQCDVAQMYKFEGELVN</sequence>
<gene>
    <name evidence="1" type="ORF">NCTC12965_05684</name>
</gene>